<dbReference type="InterPro" id="IPR001283">
    <property type="entry name" value="CRISP-related"/>
</dbReference>
<keyword evidence="4" id="KW-1185">Reference proteome</keyword>
<dbReference type="InterPro" id="IPR035940">
    <property type="entry name" value="CAP_sf"/>
</dbReference>
<accession>G3B357</accession>
<dbReference type="SUPFAM" id="SSF55797">
    <property type="entry name" value="PR-1-like"/>
    <property type="match status" value="1"/>
</dbReference>
<dbReference type="PROSITE" id="PS01010">
    <property type="entry name" value="CRISP_2"/>
    <property type="match status" value="1"/>
</dbReference>
<dbReference type="EMBL" id="GL996521">
    <property type="protein sequence ID" value="EGV64086.1"/>
    <property type="molecule type" value="Genomic_DNA"/>
</dbReference>
<gene>
    <name evidence="3" type="ORF">CANTEDRAFT_98076</name>
</gene>
<feature type="chain" id="PRO_5003442819" evidence="1">
    <location>
        <begin position="22"/>
        <end position="176"/>
    </location>
</feature>
<reference evidence="3 4" key="1">
    <citation type="journal article" date="2011" name="Proc. Natl. Acad. Sci. U.S.A.">
        <title>Comparative genomics of xylose-fermenting fungi for enhanced biofuel production.</title>
        <authorList>
            <person name="Wohlbach D.J."/>
            <person name="Kuo A."/>
            <person name="Sato T.K."/>
            <person name="Potts K.M."/>
            <person name="Salamov A.A."/>
            <person name="LaButti K.M."/>
            <person name="Sun H."/>
            <person name="Clum A."/>
            <person name="Pangilinan J.L."/>
            <person name="Lindquist E.A."/>
            <person name="Lucas S."/>
            <person name="Lapidus A."/>
            <person name="Jin M."/>
            <person name="Gunawan C."/>
            <person name="Balan V."/>
            <person name="Dale B.E."/>
            <person name="Jeffries T.W."/>
            <person name="Zinkel R."/>
            <person name="Barry K.W."/>
            <person name="Grigoriev I.V."/>
            <person name="Gasch A.P."/>
        </authorList>
    </citation>
    <scope>NUCLEOTIDE SEQUENCE [LARGE SCALE GENOMIC DNA]</scope>
    <source>
        <strain evidence="4">ATCC 10573 / BCRC 21748 / CBS 615 / JCM 9827 / NBRC 10315 / NRRL Y-1498 / VKM Y-70</strain>
    </source>
</reference>
<feature type="signal peptide" evidence="1">
    <location>
        <begin position="1"/>
        <end position="21"/>
    </location>
</feature>
<protein>
    <submittedName>
        <fullName evidence="3">PR-1-like protein</fullName>
    </submittedName>
</protein>
<dbReference type="eggNOG" id="KOG3017">
    <property type="taxonomic scope" value="Eukaryota"/>
</dbReference>
<dbReference type="PRINTS" id="PR00837">
    <property type="entry name" value="V5TPXLIKE"/>
</dbReference>
<name>G3B357_CANTC</name>
<proteinExistence type="predicted"/>
<dbReference type="HOGENOM" id="CLU_035730_6_4_1"/>
<evidence type="ECO:0000313" key="3">
    <source>
        <dbReference type="EMBL" id="EGV64086.1"/>
    </source>
</evidence>
<evidence type="ECO:0000256" key="1">
    <source>
        <dbReference type="SAM" id="SignalP"/>
    </source>
</evidence>
<dbReference type="SMART" id="SM00198">
    <property type="entry name" value="SCP"/>
    <property type="match status" value="1"/>
</dbReference>
<feature type="domain" description="SCP" evidence="2">
    <location>
        <begin position="43"/>
        <end position="167"/>
    </location>
</feature>
<organism evidence="4">
    <name type="scientific">Candida tenuis (strain ATCC 10573 / BCRC 21748 / CBS 615 / JCM 9827 / NBRC 10315 / NRRL Y-1498 / VKM Y-70)</name>
    <name type="common">Yeast</name>
    <name type="synonym">Yamadazyma tenuis</name>
    <dbReference type="NCBI Taxonomy" id="590646"/>
    <lineage>
        <taxon>Eukaryota</taxon>
        <taxon>Fungi</taxon>
        <taxon>Dikarya</taxon>
        <taxon>Ascomycota</taxon>
        <taxon>Saccharomycotina</taxon>
        <taxon>Pichiomycetes</taxon>
        <taxon>Debaryomycetaceae</taxon>
        <taxon>Yamadazyma</taxon>
    </lineage>
</organism>
<dbReference type="InterPro" id="IPR018244">
    <property type="entry name" value="Allrgn_V5/Tpx1_CS"/>
</dbReference>
<dbReference type="GO" id="GO:0005576">
    <property type="term" value="C:extracellular region"/>
    <property type="evidence" value="ECO:0007669"/>
    <property type="project" value="InterPro"/>
</dbReference>
<dbReference type="Proteomes" id="UP000000707">
    <property type="component" value="Unassembled WGS sequence"/>
</dbReference>
<dbReference type="InterPro" id="IPR014044">
    <property type="entry name" value="CAP_dom"/>
</dbReference>
<dbReference type="AlphaFoldDB" id="G3B357"/>
<dbReference type="Pfam" id="PF00188">
    <property type="entry name" value="CAP"/>
    <property type="match status" value="1"/>
</dbReference>
<evidence type="ECO:0000259" key="2">
    <source>
        <dbReference type="SMART" id="SM00198"/>
    </source>
</evidence>
<keyword evidence="1" id="KW-0732">Signal</keyword>
<dbReference type="Gene3D" id="3.40.33.10">
    <property type="entry name" value="CAP"/>
    <property type="match status" value="1"/>
</dbReference>
<dbReference type="OrthoDB" id="337038at2759"/>
<sequence length="176" mass="19847">MHISVWVLWIGLCLRLKAVLVTEIEIITVTQISYTGPYEFNATFAHIMLNHHNHKRKLHHAQQVSWNNTLYDYAAGFANQYDCSGELTHSGGPYGENLAAGYSPSGAIDAWYREGDSYDYAQHDVYNHFTALVWNDTSQMACATTYCGTVWGSYIVCSYYPPGNFVGQSEQNVFPV</sequence>
<dbReference type="PANTHER" id="PTHR10334">
    <property type="entry name" value="CYSTEINE-RICH SECRETORY PROTEIN-RELATED"/>
    <property type="match status" value="1"/>
</dbReference>
<evidence type="ECO:0000313" key="4">
    <source>
        <dbReference type="Proteomes" id="UP000000707"/>
    </source>
</evidence>